<dbReference type="AlphaFoldDB" id="A0A8K0N5M4"/>
<evidence type="ECO:0000313" key="2">
    <source>
        <dbReference type="Proteomes" id="UP000797356"/>
    </source>
</evidence>
<protein>
    <submittedName>
        <fullName evidence="1">Uncharacterized protein</fullName>
    </submittedName>
</protein>
<organism evidence="1 2">
    <name type="scientific">Cocos nucifera</name>
    <name type="common">Coconut palm</name>
    <dbReference type="NCBI Taxonomy" id="13894"/>
    <lineage>
        <taxon>Eukaryota</taxon>
        <taxon>Viridiplantae</taxon>
        <taxon>Streptophyta</taxon>
        <taxon>Embryophyta</taxon>
        <taxon>Tracheophyta</taxon>
        <taxon>Spermatophyta</taxon>
        <taxon>Magnoliopsida</taxon>
        <taxon>Liliopsida</taxon>
        <taxon>Arecaceae</taxon>
        <taxon>Arecoideae</taxon>
        <taxon>Cocoseae</taxon>
        <taxon>Attaleinae</taxon>
        <taxon>Cocos</taxon>
    </lineage>
</organism>
<comment type="caution">
    <text evidence="1">The sequence shown here is derived from an EMBL/GenBank/DDBJ whole genome shotgun (WGS) entry which is preliminary data.</text>
</comment>
<sequence>MGSVACKLKRFDNSLELLNAADEILGRLEFESCSDSEVRSVNIIVQLQLARAAPRGSITASMGLLLHMMKRVPQAVPYLENATEKLNSCVTPKHVGLGFVCKHLPQAYLEMDQLLAVKMPELAKYIIDFSFRPYHEDVIDTCQCLSNAYGAIERFMVDLEVSSYVKFSCPKGDQFANLLDLFLNYRGKPVAIRKFQVFIHQCGS</sequence>
<dbReference type="PANTHER" id="PTHR47459">
    <property type="entry name" value="KINESIN LIGHT CHAIN-RELATED"/>
    <property type="match status" value="1"/>
</dbReference>
<reference evidence="1" key="1">
    <citation type="journal article" date="2017" name="Gigascience">
        <title>The genome draft of coconut (Cocos nucifera).</title>
        <authorList>
            <person name="Xiao Y."/>
            <person name="Xu P."/>
            <person name="Fan H."/>
            <person name="Baudouin L."/>
            <person name="Xia W."/>
            <person name="Bocs S."/>
            <person name="Xu J."/>
            <person name="Li Q."/>
            <person name="Guo A."/>
            <person name="Zhou L."/>
            <person name="Li J."/>
            <person name="Wu Y."/>
            <person name="Ma Z."/>
            <person name="Armero A."/>
            <person name="Issali A.E."/>
            <person name="Liu N."/>
            <person name="Peng M."/>
            <person name="Yang Y."/>
        </authorList>
    </citation>
    <scope>NUCLEOTIDE SEQUENCE</scope>
    <source>
        <tissue evidence="1">Spear leaf of Hainan Tall coconut</tissue>
    </source>
</reference>
<reference evidence="1" key="2">
    <citation type="submission" date="2019-07" db="EMBL/GenBank/DDBJ databases">
        <authorList>
            <person name="Yang Y."/>
            <person name="Bocs S."/>
            <person name="Baudouin L."/>
        </authorList>
    </citation>
    <scope>NUCLEOTIDE SEQUENCE</scope>
    <source>
        <tissue evidence="1">Spear leaf of Hainan Tall coconut</tissue>
    </source>
</reference>
<proteinExistence type="predicted"/>
<evidence type="ECO:0000313" key="1">
    <source>
        <dbReference type="EMBL" id="KAG1354904.1"/>
    </source>
</evidence>
<accession>A0A8K0N5M4</accession>
<gene>
    <name evidence="1" type="ORF">COCNU_07G010160</name>
</gene>
<dbReference type="Proteomes" id="UP000797356">
    <property type="component" value="Chromosome 7"/>
</dbReference>
<name>A0A8K0N5M4_COCNU</name>
<dbReference type="OrthoDB" id="626167at2759"/>
<keyword evidence="2" id="KW-1185">Reference proteome</keyword>
<dbReference type="PANTHER" id="PTHR47459:SF3">
    <property type="entry name" value="OS03G0149400 PROTEIN"/>
    <property type="match status" value="1"/>
</dbReference>
<dbReference type="EMBL" id="CM017878">
    <property type="protein sequence ID" value="KAG1354904.1"/>
    <property type="molecule type" value="Genomic_DNA"/>
</dbReference>